<evidence type="ECO:0000313" key="1">
    <source>
        <dbReference type="EMBL" id="RPD58539.1"/>
    </source>
</evidence>
<feature type="non-terminal residue" evidence="1">
    <location>
        <position position="66"/>
    </location>
</feature>
<evidence type="ECO:0000313" key="2">
    <source>
        <dbReference type="Proteomes" id="UP000313359"/>
    </source>
</evidence>
<gene>
    <name evidence="1" type="ORF">L227DRAFT_576926</name>
</gene>
<dbReference type="EMBL" id="ML122274">
    <property type="protein sequence ID" value="RPD58539.1"/>
    <property type="molecule type" value="Genomic_DNA"/>
</dbReference>
<protein>
    <submittedName>
        <fullName evidence="1">Uncharacterized protein</fullName>
    </submittedName>
</protein>
<name>A0A5C2S633_9APHY</name>
<dbReference type="AlphaFoldDB" id="A0A5C2S633"/>
<organism evidence="1 2">
    <name type="scientific">Lentinus tigrinus ALCF2SS1-6</name>
    <dbReference type="NCBI Taxonomy" id="1328759"/>
    <lineage>
        <taxon>Eukaryota</taxon>
        <taxon>Fungi</taxon>
        <taxon>Dikarya</taxon>
        <taxon>Basidiomycota</taxon>
        <taxon>Agaricomycotina</taxon>
        <taxon>Agaricomycetes</taxon>
        <taxon>Polyporales</taxon>
        <taxon>Polyporaceae</taxon>
        <taxon>Lentinus</taxon>
    </lineage>
</organism>
<sequence>MRISKPNLASEGFPIGSERSCLGIDPEYCRRWRALVSPLRPSLPLSSSSRIYLLDAFCHDLHDDRT</sequence>
<proteinExistence type="predicted"/>
<keyword evidence="2" id="KW-1185">Reference proteome</keyword>
<reference evidence="1" key="1">
    <citation type="journal article" date="2018" name="Genome Biol. Evol.">
        <title>Genomics and development of Lentinus tigrinus, a white-rot wood-decaying mushroom with dimorphic fruiting bodies.</title>
        <authorList>
            <person name="Wu B."/>
            <person name="Xu Z."/>
            <person name="Knudson A."/>
            <person name="Carlson A."/>
            <person name="Chen N."/>
            <person name="Kovaka S."/>
            <person name="LaButti K."/>
            <person name="Lipzen A."/>
            <person name="Pennachio C."/>
            <person name="Riley R."/>
            <person name="Schakwitz W."/>
            <person name="Umezawa K."/>
            <person name="Ohm R.A."/>
            <person name="Grigoriev I.V."/>
            <person name="Nagy L.G."/>
            <person name="Gibbons J."/>
            <person name="Hibbett D."/>
        </authorList>
    </citation>
    <scope>NUCLEOTIDE SEQUENCE [LARGE SCALE GENOMIC DNA]</scope>
    <source>
        <strain evidence="1">ALCF2SS1-6</strain>
    </source>
</reference>
<dbReference type="Proteomes" id="UP000313359">
    <property type="component" value="Unassembled WGS sequence"/>
</dbReference>
<accession>A0A5C2S633</accession>